<dbReference type="EMBL" id="HE575321">
    <property type="protein sequence ID" value="CCC92084.1"/>
    <property type="molecule type" value="Genomic_DNA"/>
</dbReference>
<organism evidence="2">
    <name type="scientific">Trypanosoma congolense (strain IL3000)</name>
    <dbReference type="NCBI Taxonomy" id="1068625"/>
    <lineage>
        <taxon>Eukaryota</taxon>
        <taxon>Discoba</taxon>
        <taxon>Euglenozoa</taxon>
        <taxon>Kinetoplastea</taxon>
        <taxon>Metakinetoplastina</taxon>
        <taxon>Trypanosomatida</taxon>
        <taxon>Trypanosomatidae</taxon>
        <taxon>Trypanosoma</taxon>
        <taxon>Nannomonas</taxon>
    </lineage>
</organism>
<keyword evidence="1" id="KW-1133">Transmembrane helix</keyword>
<dbReference type="AlphaFoldDB" id="G0URS2"/>
<reference evidence="2" key="1">
    <citation type="journal article" date="2012" name="Proc. Natl. Acad. Sci. U.S.A.">
        <title>Antigenic diversity is generated by distinct evolutionary mechanisms in African trypanosome species.</title>
        <authorList>
            <person name="Jackson A.P."/>
            <person name="Berry A."/>
            <person name="Aslett M."/>
            <person name="Allison H.C."/>
            <person name="Burton P."/>
            <person name="Vavrova-Anderson J."/>
            <person name="Brown R."/>
            <person name="Browne H."/>
            <person name="Corton N."/>
            <person name="Hauser H."/>
            <person name="Gamble J."/>
            <person name="Gilderthorp R."/>
            <person name="Marcello L."/>
            <person name="McQuillan J."/>
            <person name="Otto T.D."/>
            <person name="Quail M.A."/>
            <person name="Sanders M.J."/>
            <person name="van Tonder A."/>
            <person name="Ginger M.L."/>
            <person name="Field M.C."/>
            <person name="Barry J.D."/>
            <person name="Hertz-Fowler C."/>
            <person name="Berriman M."/>
        </authorList>
    </citation>
    <scope>NUCLEOTIDE SEQUENCE</scope>
    <source>
        <strain evidence="2">IL3000</strain>
    </source>
</reference>
<keyword evidence="1" id="KW-0472">Membrane</keyword>
<feature type="transmembrane region" description="Helical" evidence="1">
    <location>
        <begin position="45"/>
        <end position="68"/>
    </location>
</feature>
<accession>G0URS2</accession>
<gene>
    <name evidence="2" type="ORF">TCIL3000_8_3030</name>
</gene>
<proteinExistence type="predicted"/>
<protein>
    <submittedName>
        <fullName evidence="2">Uncharacterized protein</fullName>
    </submittedName>
</protein>
<keyword evidence="1" id="KW-0812">Transmembrane</keyword>
<evidence type="ECO:0000313" key="2">
    <source>
        <dbReference type="EMBL" id="CCC92084.1"/>
    </source>
</evidence>
<evidence type="ECO:0000256" key="1">
    <source>
        <dbReference type="SAM" id="Phobius"/>
    </source>
</evidence>
<sequence>MQISAKDGGALHIFRLCCVRFLFGRQSSLFDVPLLLHFIFPLRSFLLPLLTFGAITSLLHFQFLFLALRTLHFYHCVIPGGVVFPFARQLGSVNLFPDL</sequence>
<name>G0URS2_TRYCI</name>